<dbReference type="InterPro" id="IPR036107">
    <property type="entry name" value="CsrA_sf"/>
</dbReference>
<gene>
    <name evidence="5" type="primary">csrA</name>
    <name evidence="6" type="ORF">AJ81_07890</name>
</gene>
<dbReference type="Gene3D" id="2.60.40.4380">
    <property type="entry name" value="Translational regulator CsrA"/>
    <property type="match status" value="1"/>
</dbReference>
<evidence type="ECO:0000313" key="6">
    <source>
        <dbReference type="EMBL" id="AJC74108.1"/>
    </source>
</evidence>
<dbReference type="HAMAP" id="MF_00167">
    <property type="entry name" value="CsrA"/>
    <property type="match status" value="1"/>
</dbReference>
<dbReference type="PANTHER" id="PTHR34984:SF1">
    <property type="entry name" value="CARBON STORAGE REGULATOR"/>
    <property type="match status" value="1"/>
</dbReference>
<dbReference type="NCBIfam" id="NF002469">
    <property type="entry name" value="PRK01712.1"/>
    <property type="match status" value="1"/>
</dbReference>
<dbReference type="GO" id="GO:1902208">
    <property type="term" value="P:regulation of bacterial-type flagellum assembly"/>
    <property type="evidence" value="ECO:0007669"/>
    <property type="project" value="UniProtKB-UniRule"/>
</dbReference>
<reference evidence="6 7" key="1">
    <citation type="submission" date="2014-01" db="EMBL/GenBank/DDBJ databases">
        <title>Genome sequencing of Thermotog hypogea.</title>
        <authorList>
            <person name="Zhang X."/>
            <person name="Alvare G."/>
            <person name="Fristensky B."/>
            <person name="Chen L."/>
            <person name="Suen T."/>
            <person name="Chen Q."/>
            <person name="Ma K."/>
        </authorList>
    </citation>
    <scope>NUCLEOTIDE SEQUENCE [LARGE SCALE GENOMIC DNA]</scope>
    <source>
        <strain evidence="6 7">DSM 11164</strain>
    </source>
</reference>
<organism evidence="6 7">
    <name type="scientific">Pseudothermotoga hypogea DSM 11164 = NBRC 106472</name>
    <dbReference type="NCBI Taxonomy" id="1123384"/>
    <lineage>
        <taxon>Bacteria</taxon>
        <taxon>Thermotogati</taxon>
        <taxon>Thermotogota</taxon>
        <taxon>Thermotogae</taxon>
        <taxon>Thermotogales</taxon>
        <taxon>Thermotogaceae</taxon>
        <taxon>Pseudothermotoga</taxon>
    </lineage>
</organism>
<dbReference type="PaxDb" id="1123384-AJ81_07890"/>
<evidence type="ECO:0000256" key="2">
    <source>
        <dbReference type="ARBA" id="ARBA00022491"/>
    </source>
</evidence>
<evidence type="ECO:0000256" key="4">
    <source>
        <dbReference type="ARBA" id="ARBA00022884"/>
    </source>
</evidence>
<dbReference type="Pfam" id="PF02599">
    <property type="entry name" value="CsrA"/>
    <property type="match status" value="1"/>
</dbReference>
<dbReference type="GO" id="GO:0045947">
    <property type="term" value="P:negative regulation of translational initiation"/>
    <property type="evidence" value="ECO:0007669"/>
    <property type="project" value="UniProtKB-UniRule"/>
</dbReference>
<dbReference type="PATRIC" id="fig|1123384.7.peg.1582"/>
<dbReference type="GO" id="GO:0044781">
    <property type="term" value="P:bacterial-type flagellum organization"/>
    <property type="evidence" value="ECO:0007669"/>
    <property type="project" value="UniProtKB-KW"/>
</dbReference>
<proteinExistence type="inferred from homology"/>
<keyword evidence="1 5" id="KW-0963">Cytoplasm</keyword>
<dbReference type="PANTHER" id="PTHR34984">
    <property type="entry name" value="CARBON STORAGE REGULATOR"/>
    <property type="match status" value="1"/>
</dbReference>
<evidence type="ECO:0000256" key="3">
    <source>
        <dbReference type="ARBA" id="ARBA00022845"/>
    </source>
</evidence>
<dbReference type="InterPro" id="IPR003751">
    <property type="entry name" value="CsrA"/>
</dbReference>
<dbReference type="GO" id="GO:0005829">
    <property type="term" value="C:cytosol"/>
    <property type="evidence" value="ECO:0007669"/>
    <property type="project" value="TreeGrafter"/>
</dbReference>
<name>A0A0X1KS10_9THEM</name>
<protein>
    <recommendedName>
        <fullName evidence="5">Translational regulator CsrA</fullName>
    </recommendedName>
</protein>
<keyword evidence="2 5" id="KW-0678">Repressor</keyword>
<comment type="function">
    <text evidence="5">A translational regulator that binds mRNA to regulate translation initiation and/or mRNA stability. Usually binds in the 5'-UTR at or near the Shine-Dalgarno sequence preventing ribosome-binding, thus repressing translation. Its main target seems to be the major flagellin gene, while its function is anatagonized by FliW.</text>
</comment>
<dbReference type="Proteomes" id="UP000077469">
    <property type="component" value="Chromosome"/>
</dbReference>
<dbReference type="KEGG" id="phy:AJ81_07890"/>
<evidence type="ECO:0000313" key="7">
    <source>
        <dbReference type="Proteomes" id="UP000077469"/>
    </source>
</evidence>
<keyword evidence="5" id="KW-1005">Bacterial flagellum biogenesis</keyword>
<dbReference type="AlphaFoldDB" id="A0A0X1KS10"/>
<dbReference type="GO" id="GO:0048027">
    <property type="term" value="F:mRNA 5'-UTR binding"/>
    <property type="evidence" value="ECO:0007669"/>
    <property type="project" value="UniProtKB-UniRule"/>
</dbReference>
<dbReference type="NCBIfam" id="TIGR00202">
    <property type="entry name" value="csrA"/>
    <property type="match status" value="1"/>
</dbReference>
<dbReference type="OrthoDB" id="9809061at2"/>
<keyword evidence="7" id="KW-1185">Reference proteome</keyword>
<evidence type="ECO:0000256" key="5">
    <source>
        <dbReference type="HAMAP-Rule" id="MF_00167"/>
    </source>
</evidence>
<dbReference type="GO" id="GO:0006109">
    <property type="term" value="P:regulation of carbohydrate metabolic process"/>
    <property type="evidence" value="ECO:0007669"/>
    <property type="project" value="InterPro"/>
</dbReference>
<accession>A0A0X1KS10</accession>
<dbReference type="FunFam" id="2.60.40.4380:FF:000002">
    <property type="entry name" value="Translational regulator CsrA"/>
    <property type="match status" value="1"/>
</dbReference>
<sequence length="83" mass="9284">MLVFSRKVGESFIIGDEIEVVVLKIEGSEVKIGISAPKHVKIYRTEIYKKIVEENLRASSVSVDSLKGVKVIDQNRRGIDQTP</sequence>
<comment type="subunit">
    <text evidence="5">Homodimer; the beta-strands of each monomer intercalate to form a hydrophobic core, while the alpha-helices form wings that extend away from the core.</text>
</comment>
<comment type="similarity">
    <text evidence="5">Belongs to the CsrA/RsmA family.</text>
</comment>
<evidence type="ECO:0000256" key="1">
    <source>
        <dbReference type="ARBA" id="ARBA00022490"/>
    </source>
</evidence>
<dbReference type="GO" id="GO:0006402">
    <property type="term" value="P:mRNA catabolic process"/>
    <property type="evidence" value="ECO:0007669"/>
    <property type="project" value="InterPro"/>
</dbReference>
<comment type="subcellular location">
    <subcellularLocation>
        <location evidence="5">Cytoplasm</location>
    </subcellularLocation>
</comment>
<keyword evidence="4 5" id="KW-0694">RNA-binding</keyword>
<dbReference type="RefSeq" id="WP_031504114.1">
    <property type="nucleotide sequence ID" value="NC_022795.1"/>
</dbReference>
<dbReference type="STRING" id="1123384.AJ81_07890"/>
<keyword evidence="3 5" id="KW-0810">Translation regulation</keyword>
<dbReference type="SUPFAM" id="SSF117130">
    <property type="entry name" value="CsrA-like"/>
    <property type="match status" value="1"/>
</dbReference>
<dbReference type="EMBL" id="CP007141">
    <property type="protein sequence ID" value="AJC74108.1"/>
    <property type="molecule type" value="Genomic_DNA"/>
</dbReference>